<proteinExistence type="inferred from homology"/>
<dbReference type="Pfam" id="PF04873">
    <property type="entry name" value="EIN3_DNA-bd"/>
    <property type="match status" value="1"/>
</dbReference>
<accession>A0A6I9RSS7</accession>
<evidence type="ECO:0000259" key="6">
    <source>
        <dbReference type="Pfam" id="PF04873"/>
    </source>
</evidence>
<feature type="compositionally biased region" description="Polar residues" evidence="5">
    <location>
        <begin position="153"/>
        <end position="163"/>
    </location>
</feature>
<dbReference type="PANTHER" id="PTHR33305">
    <property type="entry name" value="ETHYLENE INSENSITIVE 3-LIKE 2 PROTEIN"/>
    <property type="match status" value="1"/>
</dbReference>
<comment type="subcellular location">
    <subcellularLocation>
        <location evidence="1">Nucleus</location>
    </subcellularLocation>
</comment>
<dbReference type="InterPro" id="IPR023278">
    <property type="entry name" value="Ethylene_insens-like_DNA-bd"/>
</dbReference>
<dbReference type="Proteomes" id="UP000504607">
    <property type="component" value="Chromosome 10"/>
</dbReference>
<gene>
    <name evidence="9" type="primary">LOC105052421</name>
</gene>
<comment type="similarity">
    <text evidence="2">Belongs to the EIN3 family.</text>
</comment>
<dbReference type="OrthoDB" id="2017676at2759"/>
<evidence type="ECO:0000256" key="5">
    <source>
        <dbReference type="SAM" id="MobiDB-lite"/>
    </source>
</evidence>
<feature type="compositionally biased region" description="Basic and acidic residues" evidence="5">
    <location>
        <begin position="224"/>
        <end position="235"/>
    </location>
</feature>
<dbReference type="GO" id="GO:0005634">
    <property type="term" value="C:nucleus"/>
    <property type="evidence" value="ECO:0007669"/>
    <property type="project" value="UniProtKB-SubCell"/>
</dbReference>
<dbReference type="KEGG" id="egu:105052421"/>
<evidence type="ECO:0000313" key="9">
    <source>
        <dbReference type="RefSeq" id="XP_010931518.1"/>
    </source>
</evidence>
<feature type="domain" description="Ethylene insensitive 3-like DNA-binding" evidence="6">
    <location>
        <begin position="213"/>
        <end position="441"/>
    </location>
</feature>
<feature type="compositionally biased region" description="Acidic residues" evidence="5">
    <location>
        <begin position="178"/>
        <end position="193"/>
    </location>
</feature>
<evidence type="ECO:0000256" key="1">
    <source>
        <dbReference type="ARBA" id="ARBA00004123"/>
    </source>
</evidence>
<dbReference type="InterPro" id="IPR047091">
    <property type="entry name" value="EIN3-like_DNA-bd"/>
</dbReference>
<sequence length="723" mass="80611">MVSWQPPPIGVILINFDARVDDSKVTVGFVIRDSSSSLLRAGGRLLSHSTISYAELTAAWLGVYVARSEIQGQTIHLQGDSITVVNWVKAVNGSISFPTLPNSVDHLISLPVCLSESEMMQGQPSENAGYSGSLRPTTKYPSVTRTIACGPVTSTNQARSSKSARVPMEKPPNYLTDVFDDIDTDDEDISDHDDDVSIEELETRILHTSMLIERRRRKLQQQPHGKEEKHSTEQARRKKMSRAHDKVLEYMLTLMDLGGARGFVYGIIPEKGKPVTGASDNLRGWWKEKVRFDHNGPVAAERYRLEHNIPSHGTYTSVSIPQLLMGFQDSTLGSLLSSLMQQCEPPQRRFPLDRQVPPPWWPTMEEDWWPQLGLSRGQGPVPYRKPHDLKKAWKVSVLIAVIKNISPDFDHIQRTLHKSRCLQDKMSAKERTLWSSVLHQEIKLYMELHPDAPQLTLHKEAVTSSSSSTKYDVDIEDDAFYAGVTDGGLVDTDDDRKEGLMALPPNNNKLQQGSQESVADELQQIPSKNGSVWENPLQSVLMDQKTGVDQNSLQQPPVEDSGPAQQRPTVYLNAVLQTPSVGLNRLLAMPGLVVEQSCLQQSVLNPNTILQTPHVGTNYLLPKSRMEQNCLQQPATTNLYPLLQKPAIDTNSSYDHAGQGIEAVRPPQCFPAQTIASESVFKNQPSGFGGDFIYDSPFNFTNQGGSLIRKDDSSWFFGNSWRS</sequence>
<dbReference type="GO" id="GO:0004523">
    <property type="term" value="F:RNA-DNA hybrid ribonuclease activity"/>
    <property type="evidence" value="ECO:0007669"/>
    <property type="project" value="InterPro"/>
</dbReference>
<evidence type="ECO:0000256" key="2">
    <source>
        <dbReference type="ARBA" id="ARBA00009416"/>
    </source>
</evidence>
<evidence type="ECO:0000256" key="3">
    <source>
        <dbReference type="ARBA" id="ARBA00022745"/>
    </source>
</evidence>
<keyword evidence="8" id="KW-1185">Reference proteome</keyword>
<dbReference type="PANTHER" id="PTHR33305:SF30">
    <property type="entry name" value="ETHYLENE INSENSITIVE 3-LIKE 3 PROTEIN"/>
    <property type="match status" value="1"/>
</dbReference>
<dbReference type="GO" id="GO:0003700">
    <property type="term" value="F:DNA-binding transcription factor activity"/>
    <property type="evidence" value="ECO:0007669"/>
    <property type="project" value="InterPro"/>
</dbReference>
<keyword evidence="4" id="KW-0539">Nucleus</keyword>
<keyword evidence="3" id="KW-0936">Ethylene signaling pathway</keyword>
<evidence type="ECO:0000256" key="4">
    <source>
        <dbReference type="ARBA" id="ARBA00023242"/>
    </source>
</evidence>
<name>A0A6I9RSS7_ELAGV</name>
<feature type="region of interest" description="Disordered" evidence="5">
    <location>
        <begin position="153"/>
        <end position="193"/>
    </location>
</feature>
<feature type="region of interest" description="Disordered" evidence="5">
    <location>
        <begin position="216"/>
        <end position="241"/>
    </location>
</feature>
<dbReference type="InterPro" id="IPR036397">
    <property type="entry name" value="RNaseH_sf"/>
</dbReference>
<reference evidence="9" key="1">
    <citation type="submission" date="2025-08" db="UniProtKB">
        <authorList>
            <consortium name="RefSeq"/>
        </authorList>
    </citation>
    <scope>IDENTIFICATION</scope>
</reference>
<dbReference type="InterPro" id="IPR002156">
    <property type="entry name" value="RNaseH_domain"/>
</dbReference>
<dbReference type="SUPFAM" id="SSF116768">
    <property type="entry name" value="DNA-binding domain of EIN3-like"/>
    <property type="match status" value="1"/>
</dbReference>
<dbReference type="Gene3D" id="3.30.420.10">
    <property type="entry name" value="Ribonuclease H-like superfamily/Ribonuclease H"/>
    <property type="match status" value="1"/>
</dbReference>
<organism evidence="8 9">
    <name type="scientific">Elaeis guineensis var. tenera</name>
    <name type="common">Oil palm</name>
    <dbReference type="NCBI Taxonomy" id="51953"/>
    <lineage>
        <taxon>Eukaryota</taxon>
        <taxon>Viridiplantae</taxon>
        <taxon>Streptophyta</taxon>
        <taxon>Embryophyta</taxon>
        <taxon>Tracheophyta</taxon>
        <taxon>Spermatophyta</taxon>
        <taxon>Magnoliopsida</taxon>
        <taxon>Liliopsida</taxon>
        <taxon>Arecaceae</taxon>
        <taxon>Arecoideae</taxon>
        <taxon>Cocoseae</taxon>
        <taxon>Elaeidinae</taxon>
        <taxon>Elaeis</taxon>
    </lineage>
</organism>
<dbReference type="AlphaFoldDB" id="A0A6I9RSS7"/>
<dbReference type="GeneID" id="105052421"/>
<dbReference type="GO" id="GO:0009873">
    <property type="term" value="P:ethylene-activated signaling pathway"/>
    <property type="evidence" value="ECO:0007669"/>
    <property type="project" value="UniProtKB-KW"/>
</dbReference>
<dbReference type="InterPro" id="IPR006957">
    <property type="entry name" value="EIN3"/>
</dbReference>
<dbReference type="Gene3D" id="1.10.3180.10">
    <property type="entry name" value="DNA-binding domain of EIN3-like"/>
    <property type="match status" value="1"/>
</dbReference>
<feature type="domain" description="RNase H type-1" evidence="7">
    <location>
        <begin position="15"/>
        <end position="93"/>
    </location>
</feature>
<dbReference type="Pfam" id="PF13456">
    <property type="entry name" value="RVT_3"/>
    <property type="match status" value="1"/>
</dbReference>
<protein>
    <submittedName>
        <fullName evidence="9">Protein ETHYLENE-INSENSITIVE 3-like 1a</fullName>
    </submittedName>
</protein>
<evidence type="ECO:0000259" key="7">
    <source>
        <dbReference type="Pfam" id="PF13456"/>
    </source>
</evidence>
<dbReference type="RefSeq" id="XP_010931518.1">
    <property type="nucleotide sequence ID" value="XM_010933216.1"/>
</dbReference>
<dbReference type="InParanoid" id="A0A6I9RSS7"/>
<evidence type="ECO:0000313" key="8">
    <source>
        <dbReference type="Proteomes" id="UP000504607"/>
    </source>
</evidence>
<dbReference type="GO" id="GO:0003677">
    <property type="term" value="F:DNA binding"/>
    <property type="evidence" value="ECO:0007669"/>
    <property type="project" value="TreeGrafter"/>
</dbReference>